<dbReference type="Proteomes" id="UP000255110">
    <property type="component" value="Unassembled WGS sequence"/>
</dbReference>
<dbReference type="EMBL" id="LNYZ01000042">
    <property type="protein sequence ID" value="KTD70272.1"/>
    <property type="molecule type" value="Genomic_DNA"/>
</dbReference>
<dbReference type="RefSeq" id="WP_058478710.1">
    <property type="nucleotide sequence ID" value="NZ_CAAAIO010000009.1"/>
</dbReference>
<evidence type="ECO:0000313" key="1">
    <source>
        <dbReference type="EMBL" id="KTD70272.1"/>
    </source>
</evidence>
<name>A0A378LAZ4_9GAMM</name>
<organism evidence="2 4">
    <name type="scientific">Legionella steigerwaltii</name>
    <dbReference type="NCBI Taxonomy" id="460"/>
    <lineage>
        <taxon>Bacteria</taxon>
        <taxon>Pseudomonadati</taxon>
        <taxon>Pseudomonadota</taxon>
        <taxon>Gammaproteobacteria</taxon>
        <taxon>Legionellales</taxon>
        <taxon>Legionellaceae</taxon>
        <taxon>Legionella</taxon>
    </lineage>
</organism>
<keyword evidence="3" id="KW-1185">Reference proteome</keyword>
<evidence type="ECO:0000313" key="3">
    <source>
        <dbReference type="Proteomes" id="UP000054820"/>
    </source>
</evidence>
<gene>
    <name evidence="1" type="ORF">Lstg_3274</name>
    <name evidence="2" type="ORF">NCTC11991_02622</name>
</gene>
<reference evidence="1 3" key="1">
    <citation type="submission" date="2015-11" db="EMBL/GenBank/DDBJ databases">
        <title>Genomic analysis of 38 Legionella species identifies large and diverse effector repertoires.</title>
        <authorList>
            <person name="Burstein D."/>
            <person name="Amaro F."/>
            <person name="Zusman T."/>
            <person name="Lifshitz Z."/>
            <person name="Cohen O."/>
            <person name="Gilbert J.A."/>
            <person name="Pupko T."/>
            <person name="Shuman H.A."/>
            <person name="Segal G."/>
        </authorList>
    </citation>
    <scope>NUCLEOTIDE SEQUENCE [LARGE SCALE GENOMIC DNA]</scope>
    <source>
        <strain evidence="1 3">SC-18-C9</strain>
    </source>
</reference>
<protein>
    <submittedName>
        <fullName evidence="2">Uncharacterized protein</fullName>
    </submittedName>
</protein>
<dbReference type="AlphaFoldDB" id="A0A378LAZ4"/>
<accession>A0A378LAZ4</accession>
<sequence>MQEKKEDAPITNEDLSYFPEIPYQKLFQRPYHWPVLMFQKFEPPVMPDFSLFNNILNLEPSRSIKALELIIADKISPEDNIEVKEVFNTIMAIRKMHSAKSVELSPTYGMPVSKIKEIFDNEVHKLIHIQKQQINPESRQQM</sequence>
<dbReference type="Proteomes" id="UP000054820">
    <property type="component" value="Unassembled WGS sequence"/>
</dbReference>
<evidence type="ECO:0000313" key="2">
    <source>
        <dbReference type="EMBL" id="STY24006.1"/>
    </source>
</evidence>
<dbReference type="EMBL" id="UGOY01000001">
    <property type="protein sequence ID" value="STY24006.1"/>
    <property type="molecule type" value="Genomic_DNA"/>
</dbReference>
<reference evidence="2 4" key="2">
    <citation type="submission" date="2018-06" db="EMBL/GenBank/DDBJ databases">
        <authorList>
            <consortium name="Pathogen Informatics"/>
            <person name="Doyle S."/>
        </authorList>
    </citation>
    <scope>NUCLEOTIDE SEQUENCE [LARGE SCALE GENOMIC DNA]</scope>
    <source>
        <strain evidence="2 4">NCTC11991</strain>
    </source>
</reference>
<evidence type="ECO:0000313" key="4">
    <source>
        <dbReference type="Proteomes" id="UP000255110"/>
    </source>
</evidence>
<proteinExistence type="predicted"/>